<dbReference type="Proteomes" id="UP000604046">
    <property type="component" value="Unassembled WGS sequence"/>
</dbReference>
<evidence type="ECO:0000256" key="4">
    <source>
        <dbReference type="ARBA" id="ARBA00022989"/>
    </source>
</evidence>
<dbReference type="Pfam" id="PF00520">
    <property type="entry name" value="Ion_trans"/>
    <property type="match status" value="1"/>
</dbReference>
<sequence length="597" mass="67315">MAVAAVLARRSASKNLDNDPYNYLVSTKSANSIRSRSLSKSPKSSRSGEGPMLEDVKSQAVSAVSKREVDQDEFQEILEEQGLADFREEEEVVKPKMVERTEFESAIGILIALNSMVMGLEADAAEKRAVGWVVVENLFCLLWIGEMLLKFWAFRLDYFKSAWNVFDFSLVLLNIFETWVIPSLSIQDLDAIGVLRIVRVLRILRLLRLIRLMRLFKNLWLIIVGFRESLSTLFWVLMLLSVVVYVFAIFLRLTLSCSEQHPRWLECDDYFGSMPKAMYTLFQIITLESWSQEFARPIVKQQPIFFLFFMFFLFLTTFGILNIIVGVIVENTLNAAKQNMELQERRLQRQLRQELESIRILFEDADFDGSGTLEKHEFVQILTDETVRNTLTRMEVPVDDPGALFEILDPQGTGSISFPTFAQGVLRVKGPPTQLDMKTMQVGVAGISKRVANIEHAIEDHRKLIQQSQQMLGQILEALGQKVQVGRGYQDFAGGHPGSRGGSARADARADARAESRPESRPKLGSDKQDAPDIQDAIEVESIHDGSPRSSVNKQTSNDSLELLRETASNFEPPMLGVPVPRLVSKAKPHLPGQLGS</sequence>
<feature type="region of interest" description="Disordered" evidence="7">
    <location>
        <begin position="489"/>
        <end position="597"/>
    </location>
</feature>
<dbReference type="SUPFAM" id="SSF81324">
    <property type="entry name" value="Voltage-gated potassium channels"/>
    <property type="match status" value="1"/>
</dbReference>
<evidence type="ECO:0000313" key="11">
    <source>
        <dbReference type="Proteomes" id="UP000604046"/>
    </source>
</evidence>
<feature type="compositionally biased region" description="Basic and acidic residues" evidence="7">
    <location>
        <begin position="506"/>
        <end position="531"/>
    </location>
</feature>
<comment type="subcellular location">
    <subcellularLocation>
        <location evidence="1">Membrane</location>
        <topology evidence="1">Multi-pass membrane protein</topology>
    </subcellularLocation>
</comment>
<keyword evidence="11" id="KW-1185">Reference proteome</keyword>
<dbReference type="AlphaFoldDB" id="A0A812GQ04"/>
<feature type="transmembrane region" description="Helical" evidence="8">
    <location>
        <begin position="103"/>
        <end position="120"/>
    </location>
</feature>
<evidence type="ECO:0000256" key="1">
    <source>
        <dbReference type="ARBA" id="ARBA00004141"/>
    </source>
</evidence>
<comment type="caution">
    <text evidence="10">The sequence shown here is derived from an EMBL/GenBank/DDBJ whole genome shotgun (WGS) entry which is preliminary data.</text>
</comment>
<dbReference type="PROSITE" id="PS00018">
    <property type="entry name" value="EF_HAND_1"/>
    <property type="match status" value="1"/>
</dbReference>
<dbReference type="InterPro" id="IPR005821">
    <property type="entry name" value="Ion_trans_dom"/>
</dbReference>
<gene>
    <name evidence="10" type="primary">SCN10A</name>
    <name evidence="10" type="ORF">SNAT2548_LOCUS1045</name>
</gene>
<dbReference type="InterPro" id="IPR002048">
    <property type="entry name" value="EF_hand_dom"/>
</dbReference>
<dbReference type="OrthoDB" id="431647at2759"/>
<evidence type="ECO:0000256" key="2">
    <source>
        <dbReference type="ARBA" id="ARBA00022692"/>
    </source>
</evidence>
<dbReference type="SUPFAM" id="SSF47473">
    <property type="entry name" value="EF-hand"/>
    <property type="match status" value="1"/>
</dbReference>
<proteinExistence type="predicted"/>
<reference evidence="10" key="1">
    <citation type="submission" date="2021-02" db="EMBL/GenBank/DDBJ databases">
        <authorList>
            <person name="Dougan E. K."/>
            <person name="Rhodes N."/>
            <person name="Thang M."/>
            <person name="Chan C."/>
        </authorList>
    </citation>
    <scope>NUCLEOTIDE SEQUENCE</scope>
</reference>
<evidence type="ECO:0000256" key="5">
    <source>
        <dbReference type="ARBA" id="ARBA00023136"/>
    </source>
</evidence>
<dbReference type="EMBL" id="CAJNDS010000055">
    <property type="protein sequence ID" value="CAE6936414.1"/>
    <property type="molecule type" value="Genomic_DNA"/>
</dbReference>
<keyword evidence="6" id="KW-0175">Coiled coil</keyword>
<feature type="domain" description="EF-hand" evidence="9">
    <location>
        <begin position="353"/>
        <end position="388"/>
    </location>
</feature>
<feature type="transmembrane region" description="Helical" evidence="8">
    <location>
        <begin position="132"/>
        <end position="153"/>
    </location>
</feature>
<dbReference type="InterPro" id="IPR043203">
    <property type="entry name" value="VGCC_Ca_Na"/>
</dbReference>
<keyword evidence="5 8" id="KW-0472">Membrane</keyword>
<keyword evidence="2 8" id="KW-0812">Transmembrane</keyword>
<keyword evidence="4 8" id="KW-1133">Transmembrane helix</keyword>
<evidence type="ECO:0000256" key="3">
    <source>
        <dbReference type="ARBA" id="ARBA00022837"/>
    </source>
</evidence>
<evidence type="ECO:0000259" key="9">
    <source>
        <dbReference type="PROSITE" id="PS50222"/>
    </source>
</evidence>
<protein>
    <submittedName>
        <fullName evidence="10">SCN10A protein</fullName>
    </submittedName>
</protein>
<evidence type="ECO:0000313" key="10">
    <source>
        <dbReference type="EMBL" id="CAE6936414.1"/>
    </source>
</evidence>
<feature type="transmembrane region" description="Helical" evidence="8">
    <location>
        <begin position="232"/>
        <end position="255"/>
    </location>
</feature>
<dbReference type="GO" id="GO:0005509">
    <property type="term" value="F:calcium ion binding"/>
    <property type="evidence" value="ECO:0007669"/>
    <property type="project" value="InterPro"/>
</dbReference>
<dbReference type="InterPro" id="IPR011992">
    <property type="entry name" value="EF-hand-dom_pair"/>
</dbReference>
<accession>A0A812GQ04</accession>
<dbReference type="InterPro" id="IPR027359">
    <property type="entry name" value="Volt_channel_dom_sf"/>
</dbReference>
<organism evidence="10 11">
    <name type="scientific">Symbiodinium natans</name>
    <dbReference type="NCBI Taxonomy" id="878477"/>
    <lineage>
        <taxon>Eukaryota</taxon>
        <taxon>Sar</taxon>
        <taxon>Alveolata</taxon>
        <taxon>Dinophyceae</taxon>
        <taxon>Suessiales</taxon>
        <taxon>Symbiodiniaceae</taxon>
        <taxon>Symbiodinium</taxon>
    </lineage>
</organism>
<dbReference type="InterPro" id="IPR018247">
    <property type="entry name" value="EF_Hand_1_Ca_BS"/>
</dbReference>
<name>A0A812GQ04_9DINO</name>
<feature type="compositionally biased region" description="Polar residues" evidence="7">
    <location>
        <begin position="548"/>
        <end position="560"/>
    </location>
</feature>
<evidence type="ECO:0000256" key="8">
    <source>
        <dbReference type="SAM" id="Phobius"/>
    </source>
</evidence>
<evidence type="ECO:0000256" key="7">
    <source>
        <dbReference type="SAM" id="MobiDB-lite"/>
    </source>
</evidence>
<dbReference type="Gene3D" id="1.10.238.10">
    <property type="entry name" value="EF-hand"/>
    <property type="match status" value="1"/>
</dbReference>
<keyword evidence="3" id="KW-0106">Calcium</keyword>
<dbReference type="PANTHER" id="PTHR10037:SF62">
    <property type="entry name" value="SODIUM CHANNEL PROTEIN 60E"/>
    <property type="match status" value="1"/>
</dbReference>
<dbReference type="GO" id="GO:0005248">
    <property type="term" value="F:voltage-gated sodium channel activity"/>
    <property type="evidence" value="ECO:0007669"/>
    <property type="project" value="TreeGrafter"/>
</dbReference>
<dbReference type="Gene3D" id="1.10.287.70">
    <property type="match status" value="1"/>
</dbReference>
<dbReference type="Gene3D" id="1.20.120.350">
    <property type="entry name" value="Voltage-gated potassium channels. Chain C"/>
    <property type="match status" value="1"/>
</dbReference>
<feature type="coiled-coil region" evidence="6">
    <location>
        <begin position="330"/>
        <end position="357"/>
    </location>
</feature>
<evidence type="ECO:0000256" key="6">
    <source>
        <dbReference type="SAM" id="Coils"/>
    </source>
</evidence>
<feature type="transmembrane region" description="Helical" evidence="8">
    <location>
        <begin position="304"/>
        <end position="329"/>
    </location>
</feature>
<feature type="region of interest" description="Disordered" evidence="7">
    <location>
        <begin position="29"/>
        <end position="56"/>
    </location>
</feature>
<dbReference type="GO" id="GO:0001518">
    <property type="term" value="C:voltage-gated sodium channel complex"/>
    <property type="evidence" value="ECO:0007669"/>
    <property type="project" value="TreeGrafter"/>
</dbReference>
<dbReference type="PROSITE" id="PS50222">
    <property type="entry name" value="EF_HAND_2"/>
    <property type="match status" value="1"/>
</dbReference>
<dbReference type="PANTHER" id="PTHR10037">
    <property type="entry name" value="VOLTAGE-GATED CATION CHANNEL CALCIUM AND SODIUM"/>
    <property type="match status" value="1"/>
</dbReference>
<feature type="compositionally biased region" description="Low complexity" evidence="7">
    <location>
        <begin position="29"/>
        <end position="47"/>
    </location>
</feature>